<dbReference type="AlphaFoldDB" id="A0A8W8KGP5"/>
<feature type="region of interest" description="Disordered" evidence="2">
    <location>
        <begin position="166"/>
        <end position="185"/>
    </location>
</feature>
<feature type="signal peptide" evidence="4">
    <location>
        <begin position="1"/>
        <end position="20"/>
    </location>
</feature>
<evidence type="ECO:0000256" key="1">
    <source>
        <dbReference type="ARBA" id="ARBA00022536"/>
    </source>
</evidence>
<proteinExistence type="predicted"/>
<sequence length="340" mass="37725">MNRRLWMFVVQCLIFPMTVCQNKQGDGFCMPQQSIAIVCCIGFYNSGDNCIECEPGTTGENCSLTCPPEFFGIQCREQCNCSPDEFCDPTSGCLANITFVTSTNLADTGTGFLVKFVLPFSLLAIVVLIVGTVCIRRWHVKNMKKTKAELSLSKDVADVDTATQKSAKKGLSSRETVSSQLYKTNSHEKINRNANLSQKETMATGGDPPPCPGPSPDVSSHQREGNIHINWCSLGTVSERSNEVSQISCIDKGTNQEQNKDQQSYIYSISSKHSRKQLHCDNSDSACSNVTYDEKLYANNRSIEYSNSCFRQEGDSDEYFDVSYDKQKKMSCIVLPNLDA</sequence>
<dbReference type="PANTHER" id="PTHR24043">
    <property type="entry name" value="SCAVENGER RECEPTOR CLASS F"/>
    <property type="match status" value="1"/>
</dbReference>
<evidence type="ECO:0000256" key="4">
    <source>
        <dbReference type="SAM" id="SignalP"/>
    </source>
</evidence>
<keyword evidence="1" id="KW-0245">EGF-like domain</keyword>
<dbReference type="Gene3D" id="2.170.300.10">
    <property type="entry name" value="Tie2 ligand-binding domain superfamily"/>
    <property type="match status" value="1"/>
</dbReference>
<evidence type="ECO:0000256" key="2">
    <source>
        <dbReference type="SAM" id="MobiDB-lite"/>
    </source>
</evidence>
<dbReference type="PANTHER" id="PTHR24043:SF8">
    <property type="entry name" value="EGF-LIKE DOMAIN-CONTAINING PROTEIN"/>
    <property type="match status" value="1"/>
</dbReference>
<evidence type="ECO:0000256" key="3">
    <source>
        <dbReference type="SAM" id="Phobius"/>
    </source>
</evidence>
<dbReference type="InterPro" id="IPR042635">
    <property type="entry name" value="MEGF10/SREC1/2-like"/>
</dbReference>
<keyword evidence="3" id="KW-0472">Membrane</keyword>
<dbReference type="Proteomes" id="UP000005408">
    <property type="component" value="Unassembled WGS sequence"/>
</dbReference>
<feature type="compositionally biased region" description="Polar residues" evidence="2">
    <location>
        <begin position="173"/>
        <end position="184"/>
    </location>
</feature>
<evidence type="ECO:0000313" key="6">
    <source>
        <dbReference type="Proteomes" id="UP000005408"/>
    </source>
</evidence>
<feature type="transmembrane region" description="Helical" evidence="3">
    <location>
        <begin position="112"/>
        <end position="135"/>
    </location>
</feature>
<feature type="region of interest" description="Disordered" evidence="2">
    <location>
        <begin position="200"/>
        <end position="222"/>
    </location>
</feature>
<protein>
    <submittedName>
        <fullName evidence="5">Uncharacterized protein</fullName>
    </submittedName>
</protein>
<name>A0A8W8KGP5_MAGGI</name>
<dbReference type="GO" id="GO:0005044">
    <property type="term" value="F:scavenger receptor activity"/>
    <property type="evidence" value="ECO:0007669"/>
    <property type="project" value="InterPro"/>
</dbReference>
<accession>A0A8W8KGP5</accession>
<reference evidence="5" key="1">
    <citation type="submission" date="2022-08" db="UniProtKB">
        <authorList>
            <consortium name="EnsemblMetazoa"/>
        </authorList>
    </citation>
    <scope>IDENTIFICATION</scope>
    <source>
        <strain evidence="5">05x7-T-G4-1.051#20</strain>
    </source>
</reference>
<keyword evidence="4" id="KW-0732">Signal</keyword>
<keyword evidence="3" id="KW-1133">Transmembrane helix</keyword>
<organism evidence="5 6">
    <name type="scientific">Magallana gigas</name>
    <name type="common">Pacific oyster</name>
    <name type="synonym">Crassostrea gigas</name>
    <dbReference type="NCBI Taxonomy" id="29159"/>
    <lineage>
        <taxon>Eukaryota</taxon>
        <taxon>Metazoa</taxon>
        <taxon>Spiralia</taxon>
        <taxon>Lophotrochozoa</taxon>
        <taxon>Mollusca</taxon>
        <taxon>Bivalvia</taxon>
        <taxon>Autobranchia</taxon>
        <taxon>Pteriomorphia</taxon>
        <taxon>Ostreida</taxon>
        <taxon>Ostreoidea</taxon>
        <taxon>Ostreidae</taxon>
        <taxon>Magallana</taxon>
    </lineage>
</organism>
<feature type="chain" id="PRO_5036463811" evidence="4">
    <location>
        <begin position="21"/>
        <end position="340"/>
    </location>
</feature>
<keyword evidence="3" id="KW-0812">Transmembrane</keyword>
<dbReference type="EnsemblMetazoa" id="G23818.1">
    <property type="protein sequence ID" value="G23818.1:cds"/>
    <property type="gene ID" value="G23818"/>
</dbReference>
<keyword evidence="6" id="KW-1185">Reference proteome</keyword>
<evidence type="ECO:0000313" key="5">
    <source>
        <dbReference type="EnsemblMetazoa" id="G23818.1:cds"/>
    </source>
</evidence>